<dbReference type="EMBL" id="BNDV01000016">
    <property type="protein sequence ID" value="GHI16763.1"/>
    <property type="molecule type" value="Genomic_DNA"/>
</dbReference>
<dbReference type="InterPro" id="IPR008538">
    <property type="entry name" value="Uma2"/>
</dbReference>
<dbReference type="PANTHER" id="PTHR35400:SF3">
    <property type="entry name" value="SLL1072 PROTEIN"/>
    <property type="match status" value="1"/>
</dbReference>
<dbReference type="InterPro" id="IPR011335">
    <property type="entry name" value="Restrct_endonuc-II-like"/>
</dbReference>
<dbReference type="Pfam" id="PF05685">
    <property type="entry name" value="Uma2"/>
    <property type="match status" value="1"/>
</dbReference>
<evidence type="ECO:0000313" key="2">
    <source>
        <dbReference type="EMBL" id="GHI16763.1"/>
    </source>
</evidence>
<name>A0ABQ3NVI5_STRVG</name>
<dbReference type="Proteomes" id="UP000660554">
    <property type="component" value="Unassembled WGS sequence"/>
</dbReference>
<protein>
    <recommendedName>
        <fullName evidence="1">Putative restriction endonuclease domain-containing protein</fullName>
    </recommendedName>
</protein>
<accession>A0ABQ3NVI5</accession>
<gene>
    <name evidence="2" type="ORF">Scinn_62260</name>
</gene>
<evidence type="ECO:0000313" key="3">
    <source>
        <dbReference type="Proteomes" id="UP000660554"/>
    </source>
</evidence>
<feature type="domain" description="Putative restriction endonuclease" evidence="1">
    <location>
        <begin position="27"/>
        <end position="182"/>
    </location>
</feature>
<keyword evidence="3" id="KW-1185">Reference proteome</keyword>
<dbReference type="RefSeq" id="WP_106981579.1">
    <property type="nucleotide sequence ID" value="NZ_JBHTTZ010000049.1"/>
</dbReference>
<organism evidence="2 3">
    <name type="scientific">Streptomyces virginiae</name>
    <name type="common">Streptomyces cinnamonensis</name>
    <dbReference type="NCBI Taxonomy" id="1961"/>
    <lineage>
        <taxon>Bacteria</taxon>
        <taxon>Bacillati</taxon>
        <taxon>Actinomycetota</taxon>
        <taxon>Actinomycetes</taxon>
        <taxon>Kitasatosporales</taxon>
        <taxon>Streptomycetaceae</taxon>
        <taxon>Streptomyces</taxon>
    </lineage>
</organism>
<evidence type="ECO:0000259" key="1">
    <source>
        <dbReference type="Pfam" id="PF05685"/>
    </source>
</evidence>
<comment type="caution">
    <text evidence="2">The sequence shown here is derived from an EMBL/GenBank/DDBJ whole genome shotgun (WGS) entry which is preliminary data.</text>
</comment>
<sequence length="191" mass="21395">MIERATPIETSPAPPDFEDLLRTVAEMDTPDGFKAELIRGKIVVSPFSRLRYSRRMRLLREQLQAHVPEGHFADTSPFLFRFPDAKRGYGPDLYVADEAAFEEDGLHADGAALSLVGEFTSVSTKDADWNEKLDVYGRLVPIYLVVDMQDSEITCFHDPSPHGYRARTTVSFGEPLHVPAPFDFAVDTTGF</sequence>
<dbReference type="PANTHER" id="PTHR35400">
    <property type="entry name" value="SLR1083 PROTEIN"/>
    <property type="match status" value="1"/>
</dbReference>
<dbReference type="SUPFAM" id="SSF52980">
    <property type="entry name" value="Restriction endonuclease-like"/>
    <property type="match status" value="1"/>
</dbReference>
<dbReference type="InterPro" id="IPR012296">
    <property type="entry name" value="Nuclease_put_TT1808"/>
</dbReference>
<reference evidence="3" key="1">
    <citation type="submission" date="2020-09" db="EMBL/GenBank/DDBJ databases">
        <title>Whole genome shotgun sequence of Streptomyces cinnamonensis NBRC 15873.</title>
        <authorList>
            <person name="Komaki H."/>
            <person name="Tamura T."/>
        </authorList>
    </citation>
    <scope>NUCLEOTIDE SEQUENCE [LARGE SCALE GENOMIC DNA]</scope>
    <source>
        <strain evidence="3">NBRC 15873</strain>
    </source>
</reference>
<dbReference type="Gene3D" id="3.90.1570.10">
    <property type="entry name" value="tt1808, chain A"/>
    <property type="match status" value="1"/>
</dbReference>
<proteinExistence type="predicted"/>